<organism evidence="7 8">
    <name type="scientific">Niveomyces insectorum RCEF 264</name>
    <dbReference type="NCBI Taxonomy" id="1081102"/>
    <lineage>
        <taxon>Eukaryota</taxon>
        <taxon>Fungi</taxon>
        <taxon>Dikarya</taxon>
        <taxon>Ascomycota</taxon>
        <taxon>Pezizomycotina</taxon>
        <taxon>Sordariomycetes</taxon>
        <taxon>Hypocreomycetidae</taxon>
        <taxon>Hypocreales</taxon>
        <taxon>Cordycipitaceae</taxon>
        <taxon>Niveomyces</taxon>
    </lineage>
</organism>
<feature type="transmembrane region" description="Helical" evidence="6">
    <location>
        <begin position="331"/>
        <end position="353"/>
    </location>
</feature>
<dbReference type="AlphaFoldDB" id="A0A162MRN9"/>
<name>A0A162MRN9_9HYPO</name>
<comment type="caution">
    <text evidence="7">The sequence shown here is derived from an EMBL/GenBank/DDBJ whole genome shotgun (WGS) entry which is preliminary data.</text>
</comment>
<dbReference type="PIRSF" id="PIRSF006060">
    <property type="entry name" value="AA_transporter"/>
    <property type="match status" value="1"/>
</dbReference>
<feature type="transmembrane region" description="Helical" evidence="6">
    <location>
        <begin position="158"/>
        <end position="185"/>
    </location>
</feature>
<evidence type="ECO:0000256" key="1">
    <source>
        <dbReference type="ARBA" id="ARBA00004141"/>
    </source>
</evidence>
<dbReference type="PANTHER" id="PTHR11785:SF532">
    <property type="entry name" value="TRANSPORTER, PUTATIVE (EUROFUNG)-RELATED"/>
    <property type="match status" value="1"/>
</dbReference>
<protein>
    <submittedName>
        <fullName evidence="7">Low-affinity methionine permease</fullName>
    </submittedName>
</protein>
<dbReference type="FunFam" id="1.20.1740.10:FF:000025">
    <property type="entry name" value="High-affinity methionine permease"/>
    <property type="match status" value="1"/>
</dbReference>
<keyword evidence="2 6" id="KW-0812">Transmembrane</keyword>
<evidence type="ECO:0000313" key="7">
    <source>
        <dbReference type="EMBL" id="OAA65860.1"/>
    </source>
</evidence>
<comment type="subcellular location">
    <subcellularLocation>
        <location evidence="1">Membrane</location>
        <topology evidence="1">Multi-pass membrane protein</topology>
    </subcellularLocation>
</comment>
<feature type="compositionally biased region" description="Low complexity" evidence="5">
    <location>
        <begin position="30"/>
        <end position="46"/>
    </location>
</feature>
<evidence type="ECO:0000313" key="8">
    <source>
        <dbReference type="Proteomes" id="UP000076874"/>
    </source>
</evidence>
<feature type="transmembrane region" description="Helical" evidence="6">
    <location>
        <begin position="84"/>
        <end position="104"/>
    </location>
</feature>
<keyword evidence="3 6" id="KW-1133">Transmembrane helix</keyword>
<sequence length="586" mass="62918">MAGQHDDSEALPLLSSPPSPPSKPVRKASPDAASPPSSASASVSSLAPSDVDTASVRSLPRHAIEDDVLPETSTLGRNLSWQSAYILVISRVIGSGIFATPGTILRGVGSPGLSLLLWVVGAGVAACGLGIALEYGSMLPRSGGEKVYLEFTYQRPRFLASVLVTFLVVFLGFTASNCVVFSQYVLFAVGIEAPSELLRKGLAVGLLTVVTIVHSCFRVTGVRIQNVLGWLKVGLVVFMILSGLFVVLFRRSDPARQDGGTVVEIAWATALTGESSTMTAGLWDVLWRDSNWNWGVMATALFKVFYSYAGLENANNVLNEVKDPVRTLRSVTASALVTSCILYLLINVAYFLVVPLDTIKTSGELVGALFFQTVFGRHVGGIALALAIALSAAGNVMVVAFTMARVKQEIARQGFLPFSRLLSSTKPFGSPLGGFVVHYIPSFLVIVLPPSAEVYSFILEVEGYPGQFTSIAIAGGLLYLRYRRPELKRPFKVWIPAVLLKIALSLSLIAAPFFPPKTPPASGLFYATYAIVGVSILVAAVAFWYVWAVLIPHWRGYTIEEEVDELDDGTVITKLVKLPKTQLGSL</sequence>
<keyword evidence="8" id="KW-1185">Reference proteome</keyword>
<dbReference type="EMBL" id="AZHD01000003">
    <property type="protein sequence ID" value="OAA65860.1"/>
    <property type="molecule type" value="Genomic_DNA"/>
</dbReference>
<feature type="transmembrane region" description="Helical" evidence="6">
    <location>
        <begin position="229"/>
        <end position="249"/>
    </location>
</feature>
<feature type="transmembrane region" description="Helical" evidence="6">
    <location>
        <begin position="427"/>
        <end position="452"/>
    </location>
</feature>
<feature type="transmembrane region" description="Helical" evidence="6">
    <location>
        <begin position="526"/>
        <end position="547"/>
    </location>
</feature>
<feature type="transmembrane region" description="Helical" evidence="6">
    <location>
        <begin position="116"/>
        <end position="137"/>
    </location>
</feature>
<dbReference type="InterPro" id="IPR002293">
    <property type="entry name" value="AA/rel_permease1"/>
</dbReference>
<gene>
    <name evidence="7" type="ORF">SPI_02647</name>
</gene>
<feature type="transmembrane region" description="Helical" evidence="6">
    <location>
        <begin position="197"/>
        <end position="217"/>
    </location>
</feature>
<feature type="transmembrane region" description="Helical" evidence="6">
    <location>
        <begin position="494"/>
        <end position="514"/>
    </location>
</feature>
<feature type="transmembrane region" description="Helical" evidence="6">
    <location>
        <begin position="464"/>
        <end position="482"/>
    </location>
</feature>
<feature type="transmembrane region" description="Helical" evidence="6">
    <location>
        <begin position="382"/>
        <end position="406"/>
    </location>
</feature>
<feature type="transmembrane region" description="Helical" evidence="6">
    <location>
        <begin position="292"/>
        <end position="311"/>
    </location>
</feature>
<dbReference type="OrthoDB" id="5982228at2759"/>
<dbReference type="Pfam" id="PF13520">
    <property type="entry name" value="AA_permease_2"/>
    <property type="match status" value="1"/>
</dbReference>
<evidence type="ECO:0000256" key="4">
    <source>
        <dbReference type="ARBA" id="ARBA00023136"/>
    </source>
</evidence>
<dbReference type="Proteomes" id="UP000076874">
    <property type="component" value="Unassembled WGS sequence"/>
</dbReference>
<dbReference type="GO" id="GO:0016020">
    <property type="term" value="C:membrane"/>
    <property type="evidence" value="ECO:0007669"/>
    <property type="project" value="UniProtKB-SubCell"/>
</dbReference>
<evidence type="ECO:0000256" key="2">
    <source>
        <dbReference type="ARBA" id="ARBA00022692"/>
    </source>
</evidence>
<dbReference type="Gene3D" id="1.20.1740.10">
    <property type="entry name" value="Amino acid/polyamine transporter I"/>
    <property type="match status" value="1"/>
</dbReference>
<evidence type="ECO:0000256" key="3">
    <source>
        <dbReference type="ARBA" id="ARBA00022989"/>
    </source>
</evidence>
<dbReference type="PANTHER" id="PTHR11785">
    <property type="entry name" value="AMINO ACID TRANSPORTER"/>
    <property type="match status" value="1"/>
</dbReference>
<dbReference type="STRING" id="1081102.A0A162MRN9"/>
<feature type="region of interest" description="Disordered" evidence="5">
    <location>
        <begin position="1"/>
        <end position="46"/>
    </location>
</feature>
<keyword evidence="4 6" id="KW-0472">Membrane</keyword>
<proteinExistence type="predicted"/>
<reference evidence="7 8" key="1">
    <citation type="journal article" date="2016" name="Genome Biol. Evol.">
        <title>Divergent and convergent evolution of fungal pathogenicity.</title>
        <authorList>
            <person name="Shang Y."/>
            <person name="Xiao G."/>
            <person name="Zheng P."/>
            <person name="Cen K."/>
            <person name="Zhan S."/>
            <person name="Wang C."/>
        </authorList>
    </citation>
    <scope>NUCLEOTIDE SEQUENCE [LARGE SCALE GENOMIC DNA]</scope>
    <source>
        <strain evidence="7 8">RCEF 264</strain>
    </source>
</reference>
<evidence type="ECO:0000256" key="6">
    <source>
        <dbReference type="SAM" id="Phobius"/>
    </source>
</evidence>
<dbReference type="InterPro" id="IPR050598">
    <property type="entry name" value="AminoAcid_Transporter"/>
</dbReference>
<dbReference type="GO" id="GO:0015179">
    <property type="term" value="F:L-amino acid transmembrane transporter activity"/>
    <property type="evidence" value="ECO:0007669"/>
    <property type="project" value="TreeGrafter"/>
</dbReference>
<evidence type="ECO:0000256" key="5">
    <source>
        <dbReference type="SAM" id="MobiDB-lite"/>
    </source>
</evidence>
<accession>A0A162MRN9</accession>